<proteinExistence type="predicted"/>
<sequence length="74" mass="8743">MTRAMHSPALTLLNASPRLQLIAAVAVRFAATVTRWEQRRRTRVNLSRLDDRMLKDVGLTRMTAQQEYDRRFWQ</sequence>
<reference evidence="2 3" key="1">
    <citation type="submission" date="2015-12" db="EMBL/GenBank/DDBJ databases">
        <authorList>
            <person name="Shamseldin A."/>
            <person name="Moawad H."/>
            <person name="Abd El-Rahim W.M."/>
            <person name="Sadowsky M.J."/>
        </authorList>
    </citation>
    <scope>NUCLEOTIDE SEQUENCE [LARGE SCALE GENOMIC DNA]</scope>
    <source>
        <strain evidence="2 3">ZGT118</strain>
    </source>
</reference>
<keyword evidence="3" id="KW-1185">Reference proteome</keyword>
<feature type="domain" description="YjiS-like" evidence="1">
    <location>
        <begin position="29"/>
        <end position="61"/>
    </location>
</feature>
<dbReference type="EMBL" id="LQBQ01000001">
    <property type="protein sequence ID" value="KUJ85898.1"/>
    <property type="molecule type" value="Genomic_DNA"/>
</dbReference>
<dbReference type="AlphaFoldDB" id="A0A101CYU0"/>
<evidence type="ECO:0000313" key="3">
    <source>
        <dbReference type="Proteomes" id="UP000053791"/>
    </source>
</evidence>
<dbReference type="Proteomes" id="UP000053791">
    <property type="component" value="Unassembled WGS sequence"/>
</dbReference>
<comment type="caution">
    <text evidence="2">The sequence shown here is derived from an EMBL/GenBank/DDBJ whole genome shotgun (WGS) entry which is preliminary data.</text>
</comment>
<evidence type="ECO:0000259" key="1">
    <source>
        <dbReference type="Pfam" id="PF06568"/>
    </source>
</evidence>
<dbReference type="RefSeq" id="WP_068344204.1">
    <property type="nucleotide sequence ID" value="NZ_LQBQ01000001.1"/>
</dbReference>
<dbReference type="STRING" id="1685379.AVO45_02660"/>
<gene>
    <name evidence="2" type="ORF">AVO45_02660</name>
</gene>
<dbReference type="OrthoDB" id="8005167at2"/>
<dbReference type="InterPro" id="IPR009506">
    <property type="entry name" value="YjiS-like"/>
</dbReference>
<organism evidence="2 3">
    <name type="scientific">Ruegeria marisrubri</name>
    <dbReference type="NCBI Taxonomy" id="1685379"/>
    <lineage>
        <taxon>Bacteria</taxon>
        <taxon>Pseudomonadati</taxon>
        <taxon>Pseudomonadota</taxon>
        <taxon>Alphaproteobacteria</taxon>
        <taxon>Rhodobacterales</taxon>
        <taxon>Roseobacteraceae</taxon>
        <taxon>Ruegeria</taxon>
    </lineage>
</organism>
<accession>A0A101CYU0</accession>
<dbReference type="Pfam" id="PF06568">
    <property type="entry name" value="YjiS-like"/>
    <property type="match status" value="1"/>
</dbReference>
<name>A0A101CYU0_9RHOB</name>
<evidence type="ECO:0000313" key="2">
    <source>
        <dbReference type="EMBL" id="KUJ85898.1"/>
    </source>
</evidence>
<protein>
    <recommendedName>
        <fullName evidence="1">YjiS-like domain-containing protein</fullName>
    </recommendedName>
</protein>